<dbReference type="EMBL" id="JAABOA010001345">
    <property type="protein sequence ID" value="KAF9581739.1"/>
    <property type="molecule type" value="Genomic_DNA"/>
</dbReference>
<evidence type="ECO:0000256" key="1">
    <source>
        <dbReference type="SAM" id="MobiDB-lite"/>
    </source>
</evidence>
<proteinExistence type="predicted"/>
<sequence>MRSTPSPQPIEFVEYLRAQHPSATEEAIAKSWRQVKEFFDSDAATFESIKDLMNVGEFIAAFKDTPYVQLPKSTVAARIPLPFYARPSSSALTRSSRTRSSGSNGSSNSSGSTLNAIGLAKMQEEFLKHYSAFKGEPWTLASGVVVDQVIAESVKTLTYESALHSFIIEDADAIMDVFPNESDRIEVQEAMEQQSERRMATLSPEELHYLTLYDKPMSEIDDLLACGWANMPISGAYTLPDKGFRRLVHHCIQHLYFIYRKENFLLPREQSEAWYVNKLWSIVSIIFDNGAEIGHQPGETSSQASALRKNKRRSFDDRQLQGRKADGLIIASDTRLELCIIEAARKDAGATSTKALSDTRKMAKSMKDMHDLIRARSAQSIRDKLRTYGMRISGPSITFYSLRQYQGRMYQLCAESTVVFPAQWRDITTTNILSVLAKLFAFKKELSRTADQVTEATKLPLTTLIQGNGDFWAATLTTPTNSPRLAPLV</sequence>
<accession>A0A9P6KDQ9</accession>
<protein>
    <submittedName>
        <fullName evidence="2">Uncharacterized protein</fullName>
    </submittedName>
</protein>
<evidence type="ECO:0000313" key="3">
    <source>
        <dbReference type="Proteomes" id="UP000780801"/>
    </source>
</evidence>
<feature type="region of interest" description="Disordered" evidence="1">
    <location>
        <begin position="90"/>
        <end position="112"/>
    </location>
</feature>
<keyword evidence="3" id="KW-1185">Reference proteome</keyword>
<organism evidence="2 3">
    <name type="scientific">Lunasporangiospora selenospora</name>
    <dbReference type="NCBI Taxonomy" id="979761"/>
    <lineage>
        <taxon>Eukaryota</taxon>
        <taxon>Fungi</taxon>
        <taxon>Fungi incertae sedis</taxon>
        <taxon>Mucoromycota</taxon>
        <taxon>Mortierellomycotina</taxon>
        <taxon>Mortierellomycetes</taxon>
        <taxon>Mortierellales</taxon>
        <taxon>Mortierellaceae</taxon>
        <taxon>Lunasporangiospora</taxon>
    </lineage>
</organism>
<comment type="caution">
    <text evidence="2">The sequence shown here is derived from an EMBL/GenBank/DDBJ whole genome shotgun (WGS) entry which is preliminary data.</text>
</comment>
<dbReference type="Proteomes" id="UP000780801">
    <property type="component" value="Unassembled WGS sequence"/>
</dbReference>
<name>A0A9P6KDQ9_9FUNG</name>
<dbReference type="OrthoDB" id="2447334at2759"/>
<feature type="region of interest" description="Disordered" evidence="1">
    <location>
        <begin position="297"/>
        <end position="319"/>
    </location>
</feature>
<evidence type="ECO:0000313" key="2">
    <source>
        <dbReference type="EMBL" id="KAF9581739.1"/>
    </source>
</evidence>
<reference evidence="2" key="1">
    <citation type="journal article" date="2020" name="Fungal Divers.">
        <title>Resolving the Mortierellaceae phylogeny through synthesis of multi-gene phylogenetics and phylogenomics.</title>
        <authorList>
            <person name="Vandepol N."/>
            <person name="Liber J."/>
            <person name="Desiro A."/>
            <person name="Na H."/>
            <person name="Kennedy M."/>
            <person name="Barry K."/>
            <person name="Grigoriev I.V."/>
            <person name="Miller A.N."/>
            <person name="O'Donnell K."/>
            <person name="Stajich J.E."/>
            <person name="Bonito G."/>
        </authorList>
    </citation>
    <scope>NUCLEOTIDE SEQUENCE</scope>
    <source>
        <strain evidence="2">KOD1015</strain>
    </source>
</reference>
<gene>
    <name evidence="2" type="ORF">BGW38_001134</name>
</gene>
<dbReference type="AlphaFoldDB" id="A0A9P6KDQ9"/>